<accession>A0AB73H9L3</accession>
<dbReference type="InterPro" id="IPR052345">
    <property type="entry name" value="Rad_response_metalloprotease"/>
</dbReference>
<protein>
    <submittedName>
        <fullName evidence="2">ImmA/IrrE family metallo-endopeptidase</fullName>
    </submittedName>
</protein>
<evidence type="ECO:0000313" key="2">
    <source>
        <dbReference type="EMBL" id="MBC2142888.1"/>
    </source>
</evidence>
<evidence type="ECO:0000313" key="3">
    <source>
        <dbReference type="Proteomes" id="UP000552309"/>
    </source>
</evidence>
<dbReference type="PANTHER" id="PTHR43236:SF1">
    <property type="entry name" value="BLL7220 PROTEIN"/>
    <property type="match status" value="1"/>
</dbReference>
<organism evidence="2 3">
    <name type="scientific">Listeria innocua</name>
    <dbReference type="NCBI Taxonomy" id="1642"/>
    <lineage>
        <taxon>Bacteria</taxon>
        <taxon>Bacillati</taxon>
        <taxon>Bacillota</taxon>
        <taxon>Bacilli</taxon>
        <taxon>Bacillales</taxon>
        <taxon>Listeriaceae</taxon>
        <taxon>Listeria</taxon>
    </lineage>
</organism>
<dbReference type="Pfam" id="PF06114">
    <property type="entry name" value="Peptidase_M78"/>
    <property type="match status" value="1"/>
</dbReference>
<dbReference type="Proteomes" id="UP000552309">
    <property type="component" value="Unassembled WGS sequence"/>
</dbReference>
<dbReference type="RefSeq" id="WP_185543661.1">
    <property type="nucleotide sequence ID" value="NZ_JAARXV010000005.1"/>
</dbReference>
<dbReference type="AlphaFoldDB" id="A0AB73H9L3"/>
<evidence type="ECO:0000259" key="1">
    <source>
        <dbReference type="Pfam" id="PF06114"/>
    </source>
</evidence>
<comment type="caution">
    <text evidence="2">The sequence shown here is derived from an EMBL/GenBank/DDBJ whole genome shotgun (WGS) entry which is preliminary data.</text>
</comment>
<dbReference type="Gene3D" id="1.10.10.2910">
    <property type="match status" value="1"/>
</dbReference>
<gene>
    <name evidence="2" type="ORF">HCA89_11245</name>
</gene>
<proteinExistence type="predicted"/>
<dbReference type="InterPro" id="IPR010359">
    <property type="entry name" value="IrrE_HExxH"/>
</dbReference>
<name>A0AB73H9L3_LISIO</name>
<feature type="domain" description="IrrE N-terminal-like" evidence="1">
    <location>
        <begin position="39"/>
        <end position="164"/>
    </location>
</feature>
<sequence>MNDGLNHAKFKAEQMVIKTNINRNEYSSEHILNHIISQSNIDTFNYPFTSDISGILVSDSRSTTLTINSKMSRGRCNFSKAHELGHYFLHIDNKSSIISFQDVINKSNYASEEELQCESEADMFAGHLIIPDFVLIEFLRDGRSFSSICKQLVISKQALRFRIKEILIYVYHVAYWKAHNIVINFENMHLQAMTILRNITSNIPASTNNLLDSVQYNFDM</sequence>
<reference evidence="2 3" key="1">
    <citation type="submission" date="2020-03" db="EMBL/GenBank/DDBJ databases">
        <title>Soil Listeria distribution.</title>
        <authorList>
            <person name="Liao J."/>
            <person name="Wiedmann M."/>
        </authorList>
    </citation>
    <scope>NUCLEOTIDE SEQUENCE [LARGE SCALE GENOMIC DNA]</scope>
    <source>
        <strain evidence="2 3">FSL L7-0297</strain>
    </source>
</reference>
<dbReference type="EMBL" id="JAARXV010000005">
    <property type="protein sequence ID" value="MBC2142888.1"/>
    <property type="molecule type" value="Genomic_DNA"/>
</dbReference>
<dbReference type="PANTHER" id="PTHR43236">
    <property type="entry name" value="ANTITOXIN HIGA1"/>
    <property type="match status" value="1"/>
</dbReference>